<name>A0A242A5R1_9ENTE</name>
<dbReference type="Proteomes" id="UP000195043">
    <property type="component" value="Unassembled WGS sequence"/>
</dbReference>
<reference evidence="1 2" key="1">
    <citation type="submission" date="2017-05" db="EMBL/GenBank/DDBJ databases">
        <title>The Genome Sequence of Enterococcus sp. 8G7_MSG3316.</title>
        <authorList>
            <consortium name="The Broad Institute Genomics Platform"/>
            <consortium name="The Broad Institute Genomic Center for Infectious Diseases"/>
            <person name="Earl A."/>
            <person name="Manson A."/>
            <person name="Schwartman J."/>
            <person name="Gilmore M."/>
            <person name="Abouelleil A."/>
            <person name="Cao P."/>
            <person name="Chapman S."/>
            <person name="Cusick C."/>
            <person name="Shea T."/>
            <person name="Young S."/>
            <person name="Neafsey D."/>
            <person name="Nusbaum C."/>
            <person name="Birren B."/>
        </authorList>
    </citation>
    <scope>NUCLEOTIDE SEQUENCE [LARGE SCALE GENOMIC DNA]</scope>
    <source>
        <strain evidence="1 2">8G7_MSG3316</strain>
    </source>
</reference>
<evidence type="ECO:0000313" key="1">
    <source>
        <dbReference type="EMBL" id="OTN76377.1"/>
    </source>
</evidence>
<dbReference type="OrthoDB" id="2195277at2"/>
<keyword evidence="2" id="KW-1185">Reference proteome</keyword>
<dbReference type="AlphaFoldDB" id="A0A242A5R1"/>
<comment type="caution">
    <text evidence="1">The sequence shown here is derived from an EMBL/GenBank/DDBJ whole genome shotgun (WGS) entry which is preliminary data.</text>
</comment>
<proteinExistence type="predicted"/>
<dbReference type="EMBL" id="NGKU01000001">
    <property type="protein sequence ID" value="OTN76377.1"/>
    <property type="molecule type" value="Genomic_DNA"/>
</dbReference>
<sequence>MSIEKEKRMLYDLMREIIEERRMLTKLYFELKEHIKKMNTPINTEDCDRNDQIIEKEKTISTLKKEKKFKRLIILEKTGQHITCLLKELHPVLYLS</sequence>
<accession>A0A242A5R1</accession>
<gene>
    <name evidence="1" type="ORF">A5886_001454</name>
</gene>
<dbReference type="RefSeq" id="WP_086274336.1">
    <property type="nucleotide sequence ID" value="NZ_NGKU01000001.1"/>
</dbReference>
<evidence type="ECO:0000313" key="2">
    <source>
        <dbReference type="Proteomes" id="UP000195043"/>
    </source>
</evidence>
<protein>
    <submittedName>
        <fullName evidence="1">Uncharacterized protein</fullName>
    </submittedName>
</protein>
<organism evidence="1 2">
    <name type="scientific">Candidatus Enterococcus testudinis</name>
    <dbReference type="NCBI Taxonomy" id="1834191"/>
    <lineage>
        <taxon>Bacteria</taxon>
        <taxon>Bacillati</taxon>
        <taxon>Bacillota</taxon>
        <taxon>Bacilli</taxon>
        <taxon>Lactobacillales</taxon>
        <taxon>Enterococcaceae</taxon>
        <taxon>Enterococcus</taxon>
    </lineage>
</organism>